<keyword evidence="3" id="KW-1185">Reference proteome</keyword>
<dbReference type="Proteomes" id="UP000321436">
    <property type="component" value="Unassembled WGS sequence"/>
</dbReference>
<comment type="caution">
    <text evidence="2">The sequence shown here is derived from an EMBL/GenBank/DDBJ whole genome shotgun (WGS) entry which is preliminary data.</text>
</comment>
<evidence type="ECO:0000313" key="2">
    <source>
        <dbReference type="EMBL" id="GEP97382.1"/>
    </source>
</evidence>
<proteinExistence type="predicted"/>
<dbReference type="InterPro" id="IPR008979">
    <property type="entry name" value="Galactose-bd-like_sf"/>
</dbReference>
<sequence>MNFLTYKPFHMNIRLILLFAAIFVACEKDKKFQDEAMGPVNVSFASTAGKINVPDENNYILTTDKLSIPLNIVMSASAPKYFSLNISVDNDTIQQLIDEQALPNTVLLDESYYELPKGADIRFGLDSLPVMLEVNMQAVEKHFGKDLALAVRLDNVTKQNILSPTGKMAIVVIKTSELISEDDLHYLSFTEAGNILTLPSSDDHTLGEVEVVLPISLSLGGVAGGAFTLSVSEAADTAQQLIDDGTITDGVLLRKDDDFTLPENASFDAFTNTAKFNLRVKTASLKNNVTRKPVVALTISDPTKHLIDEAKKTLVMVLDPNKLIEVDITNTNIRYTTQHENGNTNENSPKLIDNNSNTKFLLGSFSSSWMKLEFAEPTSSGAYTMTSANDAIDRDPKAWRIEGSNNDVDWVILDQQTEQFFGSRFQTMKYYFPDKTPYKYYRLYITALRKGTTFQMAEWRLLKTP</sequence>
<gene>
    <name evidence="2" type="ORF">CCY01nite_36420</name>
</gene>
<protein>
    <recommendedName>
        <fullName evidence="1">BT-3987-like N-terminal domain-containing protein</fullName>
    </recommendedName>
</protein>
<dbReference type="Gene3D" id="2.60.40.1740">
    <property type="entry name" value="hypothetical protein (bacova_03559)"/>
    <property type="match status" value="1"/>
</dbReference>
<organism evidence="2 3">
    <name type="scientific">Chitinophaga cymbidii</name>
    <dbReference type="NCBI Taxonomy" id="1096750"/>
    <lineage>
        <taxon>Bacteria</taxon>
        <taxon>Pseudomonadati</taxon>
        <taxon>Bacteroidota</taxon>
        <taxon>Chitinophagia</taxon>
        <taxon>Chitinophagales</taxon>
        <taxon>Chitinophagaceae</taxon>
        <taxon>Chitinophaga</taxon>
    </lineage>
</organism>
<dbReference type="EMBL" id="BKAU01000004">
    <property type="protein sequence ID" value="GEP97382.1"/>
    <property type="molecule type" value="Genomic_DNA"/>
</dbReference>
<dbReference type="OrthoDB" id="792783at2"/>
<dbReference type="Pfam" id="PF08522">
    <property type="entry name" value="BT_3987-like_N"/>
    <property type="match status" value="1"/>
</dbReference>
<dbReference type="SUPFAM" id="SSF49785">
    <property type="entry name" value="Galactose-binding domain-like"/>
    <property type="match status" value="1"/>
</dbReference>
<name>A0A512RNW0_9BACT</name>
<dbReference type="Gene3D" id="2.60.120.260">
    <property type="entry name" value="Galactose-binding domain-like"/>
    <property type="match status" value="1"/>
</dbReference>
<evidence type="ECO:0000259" key="1">
    <source>
        <dbReference type="Pfam" id="PF08522"/>
    </source>
</evidence>
<feature type="domain" description="BT-3987-like N-terminal" evidence="1">
    <location>
        <begin position="46"/>
        <end position="159"/>
    </location>
</feature>
<reference evidence="2 3" key="1">
    <citation type="submission" date="2019-07" db="EMBL/GenBank/DDBJ databases">
        <title>Whole genome shotgun sequence of Chitinophaga cymbidii NBRC 109752.</title>
        <authorList>
            <person name="Hosoyama A."/>
            <person name="Uohara A."/>
            <person name="Ohji S."/>
            <person name="Ichikawa N."/>
        </authorList>
    </citation>
    <scope>NUCLEOTIDE SEQUENCE [LARGE SCALE GENOMIC DNA]</scope>
    <source>
        <strain evidence="2 3">NBRC 109752</strain>
    </source>
</reference>
<dbReference type="PROSITE" id="PS51257">
    <property type="entry name" value="PROKAR_LIPOPROTEIN"/>
    <property type="match status" value="1"/>
</dbReference>
<accession>A0A512RNW0</accession>
<evidence type="ECO:0000313" key="3">
    <source>
        <dbReference type="Proteomes" id="UP000321436"/>
    </source>
</evidence>
<dbReference type="InterPro" id="IPR013728">
    <property type="entry name" value="BT_3987-like_N"/>
</dbReference>
<dbReference type="AlphaFoldDB" id="A0A512RNW0"/>